<protein>
    <recommendedName>
        <fullName evidence="3">Plasmid maintenance system killer protein</fullName>
    </recommendedName>
</protein>
<dbReference type="SUPFAM" id="SSF143011">
    <property type="entry name" value="RelE-like"/>
    <property type="match status" value="1"/>
</dbReference>
<comment type="caution">
    <text evidence="1">The sequence shown here is derived from an EMBL/GenBank/DDBJ whole genome shotgun (WGS) entry which is preliminary data.</text>
</comment>
<dbReference type="STRING" id="1618747.UW02_C0022G0007"/>
<proteinExistence type="predicted"/>
<sequence length="112" mass="13053">MKLDFDNPRHESLINDCDALARKYNKKGQEIANDILATVEVLRAADTLFDVPRSYRPHPLKVEYKGCFAVDVTKTHRVIFRPNHDGDPSFRIDNYKTITAVIIIEIFKDYHY</sequence>
<dbReference type="AlphaFoldDB" id="A0A0G1HGP1"/>
<dbReference type="EMBL" id="LCGS01000022">
    <property type="protein sequence ID" value="KKT18782.1"/>
    <property type="molecule type" value="Genomic_DNA"/>
</dbReference>
<dbReference type="Proteomes" id="UP000034751">
    <property type="component" value="Unassembled WGS sequence"/>
</dbReference>
<evidence type="ECO:0008006" key="3">
    <source>
        <dbReference type="Google" id="ProtNLM"/>
    </source>
</evidence>
<dbReference type="Gene3D" id="3.30.2310.20">
    <property type="entry name" value="RelE-like"/>
    <property type="match status" value="1"/>
</dbReference>
<name>A0A0G1HGP1_9BACT</name>
<dbReference type="InterPro" id="IPR035093">
    <property type="entry name" value="RelE/ParE_toxin_dom_sf"/>
</dbReference>
<gene>
    <name evidence="1" type="ORF">UW02_C0022G0007</name>
</gene>
<evidence type="ECO:0000313" key="2">
    <source>
        <dbReference type="Proteomes" id="UP000034751"/>
    </source>
</evidence>
<organism evidence="1 2">
    <name type="scientific">Candidatus Nomurabacteria bacterium GW2011_GWB1_43_7</name>
    <dbReference type="NCBI Taxonomy" id="1618747"/>
    <lineage>
        <taxon>Bacteria</taxon>
        <taxon>Candidatus Nomuraibacteriota</taxon>
    </lineage>
</organism>
<evidence type="ECO:0000313" key="1">
    <source>
        <dbReference type="EMBL" id="KKT18782.1"/>
    </source>
</evidence>
<accession>A0A0G1HGP1</accession>
<reference evidence="1 2" key="1">
    <citation type="journal article" date="2015" name="Nature">
        <title>rRNA introns, odd ribosomes, and small enigmatic genomes across a large radiation of phyla.</title>
        <authorList>
            <person name="Brown C.T."/>
            <person name="Hug L.A."/>
            <person name="Thomas B.C."/>
            <person name="Sharon I."/>
            <person name="Castelle C.J."/>
            <person name="Singh A."/>
            <person name="Wilkins M.J."/>
            <person name="Williams K.H."/>
            <person name="Banfield J.F."/>
        </authorList>
    </citation>
    <scope>NUCLEOTIDE SEQUENCE [LARGE SCALE GENOMIC DNA]</scope>
</reference>